<sequence length="101" mass="10736">MLLARPIALLLAAASSTLAMPISVYGVYTSYSQYGKGAAKVTGGPNAGSGLSGYNKAAYRSYSKGSYPKSKRSPEEGFGRKSGFDVKYERDAEPLNEVEEV</sequence>
<evidence type="ECO:0000256" key="2">
    <source>
        <dbReference type="SAM" id="SignalP"/>
    </source>
</evidence>
<protein>
    <submittedName>
        <fullName evidence="3">Uncharacterized protein</fullName>
    </submittedName>
</protein>
<comment type="caution">
    <text evidence="3">The sequence shown here is derived from an EMBL/GenBank/DDBJ whole genome shotgun (WGS) entry which is preliminary data.</text>
</comment>
<proteinExistence type="predicted"/>
<keyword evidence="2" id="KW-0732">Signal</keyword>
<dbReference type="AlphaFoldDB" id="A0AAN7WBP0"/>
<evidence type="ECO:0000313" key="4">
    <source>
        <dbReference type="Proteomes" id="UP001310594"/>
    </source>
</evidence>
<feature type="region of interest" description="Disordered" evidence="1">
    <location>
        <begin position="63"/>
        <end position="83"/>
    </location>
</feature>
<evidence type="ECO:0000313" key="3">
    <source>
        <dbReference type="EMBL" id="KAK5700587.1"/>
    </source>
</evidence>
<reference evidence="3" key="1">
    <citation type="submission" date="2023-08" db="EMBL/GenBank/DDBJ databases">
        <title>Black Yeasts Isolated from many extreme environments.</title>
        <authorList>
            <person name="Coleine C."/>
            <person name="Stajich J.E."/>
            <person name="Selbmann L."/>
        </authorList>
    </citation>
    <scope>NUCLEOTIDE SEQUENCE</scope>
    <source>
        <strain evidence="3">CCFEE 5810</strain>
    </source>
</reference>
<dbReference type="EMBL" id="JAVRQU010000007">
    <property type="protein sequence ID" value="KAK5700587.1"/>
    <property type="molecule type" value="Genomic_DNA"/>
</dbReference>
<feature type="compositionally biased region" description="Basic and acidic residues" evidence="1">
    <location>
        <begin position="72"/>
        <end position="83"/>
    </location>
</feature>
<evidence type="ECO:0000256" key="1">
    <source>
        <dbReference type="SAM" id="MobiDB-lite"/>
    </source>
</evidence>
<gene>
    <name evidence="3" type="ORF">LTR97_005104</name>
</gene>
<organism evidence="3 4">
    <name type="scientific">Elasticomyces elasticus</name>
    <dbReference type="NCBI Taxonomy" id="574655"/>
    <lineage>
        <taxon>Eukaryota</taxon>
        <taxon>Fungi</taxon>
        <taxon>Dikarya</taxon>
        <taxon>Ascomycota</taxon>
        <taxon>Pezizomycotina</taxon>
        <taxon>Dothideomycetes</taxon>
        <taxon>Dothideomycetidae</taxon>
        <taxon>Mycosphaerellales</taxon>
        <taxon>Teratosphaeriaceae</taxon>
        <taxon>Elasticomyces</taxon>
    </lineage>
</organism>
<name>A0AAN7WBP0_9PEZI</name>
<feature type="chain" id="PRO_5042977763" evidence="2">
    <location>
        <begin position="20"/>
        <end position="101"/>
    </location>
</feature>
<accession>A0AAN7WBP0</accession>
<dbReference type="Proteomes" id="UP001310594">
    <property type="component" value="Unassembled WGS sequence"/>
</dbReference>
<feature type="signal peptide" evidence="2">
    <location>
        <begin position="1"/>
        <end position="19"/>
    </location>
</feature>